<feature type="compositionally biased region" description="Basic and acidic residues" evidence="9">
    <location>
        <begin position="97"/>
        <end position="121"/>
    </location>
</feature>
<keyword evidence="5 8" id="KW-0175">Coiled coil</keyword>
<keyword evidence="3" id="KW-0678">Repressor</keyword>
<reference evidence="11" key="1">
    <citation type="submission" date="2025-08" db="UniProtKB">
        <authorList>
            <consortium name="RefSeq"/>
        </authorList>
    </citation>
    <scope>IDENTIFICATION</scope>
    <source>
        <tissue evidence="11">Gonads</tissue>
    </source>
</reference>
<dbReference type="Pfam" id="PF15313">
    <property type="entry name" value="HEXIM"/>
    <property type="match status" value="1"/>
</dbReference>
<sequence>MVDRPMESENVSVFVTDNSLTCPGPQPLSEVAVDDVTEVEGRPGTRRAPRAEKRGSEEMDEGSSGENGVSGKKKHRRKRKAGKHHNNRKWKPYNKLSWEERKALEDREAVRANQKRQDRFNSGHPVAPYNTTQFLMEDHEDPNIKNLEEDETLIQQNRQNSNNSMNSYSQDSSDEYFYDSPNDEEIFLAKDFTETYDNIHAERLESMSKGELVREYLAMETKLEQMEKKVKRLESVSPLEETGSTTSSNGRTETENFANNNQTDLLADDNDRVPQISASKLKSPEINDYNRLQQEIRQLREENCQLARENKGLSTQDSCT</sequence>
<protein>
    <submittedName>
        <fullName evidence="11">Protein HEXIM</fullName>
    </submittedName>
</protein>
<dbReference type="OMA" id="FLMEIHK"/>
<dbReference type="KEGG" id="lak:106174320"/>
<evidence type="ECO:0000256" key="4">
    <source>
        <dbReference type="ARBA" id="ARBA00023015"/>
    </source>
</evidence>
<dbReference type="RefSeq" id="XP_013411280.1">
    <property type="nucleotide sequence ID" value="XM_013555826.1"/>
</dbReference>
<dbReference type="GO" id="GO:0000122">
    <property type="term" value="P:negative regulation of transcription by RNA polymerase II"/>
    <property type="evidence" value="ECO:0007669"/>
    <property type="project" value="InterPro"/>
</dbReference>
<dbReference type="GO" id="GO:0005737">
    <property type="term" value="C:cytoplasm"/>
    <property type="evidence" value="ECO:0007669"/>
    <property type="project" value="InterPro"/>
</dbReference>
<dbReference type="GO" id="GO:0004861">
    <property type="term" value="F:cyclin-dependent protein serine/threonine kinase inhibitor activity"/>
    <property type="evidence" value="ECO:0007669"/>
    <property type="project" value="InterPro"/>
</dbReference>
<dbReference type="AlphaFoldDB" id="A0A1S3JLJ1"/>
<dbReference type="InParanoid" id="A0A1S3JLJ1"/>
<evidence type="ECO:0000256" key="6">
    <source>
        <dbReference type="ARBA" id="ARBA00023163"/>
    </source>
</evidence>
<dbReference type="InterPro" id="IPR024872">
    <property type="entry name" value="HEXIM"/>
</dbReference>
<accession>A0A1S3JLJ1</accession>
<feature type="compositionally biased region" description="Basic residues" evidence="9">
    <location>
        <begin position="71"/>
        <end position="92"/>
    </location>
</feature>
<dbReference type="PANTHER" id="PTHR13469:SF8">
    <property type="entry name" value="HEXIM P-TEFB COMPLEX SUBUNIT 1"/>
    <property type="match status" value="1"/>
</dbReference>
<keyword evidence="10" id="KW-1185">Reference proteome</keyword>
<feature type="compositionally biased region" description="Basic and acidic residues" evidence="9">
    <location>
        <begin position="39"/>
        <end position="57"/>
    </location>
</feature>
<dbReference type="GO" id="GO:0005654">
    <property type="term" value="C:nucleoplasm"/>
    <property type="evidence" value="ECO:0007669"/>
    <property type="project" value="TreeGrafter"/>
</dbReference>
<keyword evidence="7" id="KW-0539">Nucleus</keyword>
<evidence type="ECO:0000313" key="10">
    <source>
        <dbReference type="Proteomes" id="UP000085678"/>
    </source>
</evidence>
<dbReference type="STRING" id="7574.A0A1S3JLJ1"/>
<dbReference type="GO" id="GO:0097322">
    <property type="term" value="F:7SK snRNA binding"/>
    <property type="evidence" value="ECO:0007669"/>
    <property type="project" value="TreeGrafter"/>
</dbReference>
<evidence type="ECO:0000256" key="9">
    <source>
        <dbReference type="SAM" id="MobiDB-lite"/>
    </source>
</evidence>
<evidence type="ECO:0000256" key="8">
    <source>
        <dbReference type="SAM" id="Coils"/>
    </source>
</evidence>
<feature type="region of interest" description="Disordered" evidence="9">
    <location>
        <begin position="17"/>
        <end position="129"/>
    </location>
</feature>
<dbReference type="Gene3D" id="6.10.250.2910">
    <property type="match status" value="1"/>
</dbReference>
<evidence type="ECO:0000313" key="11">
    <source>
        <dbReference type="RefSeq" id="XP_013411280.1"/>
    </source>
</evidence>
<dbReference type="GeneID" id="106174320"/>
<dbReference type="PRINTS" id="PR02094">
    <property type="entry name" value="HEXIMFAMILY"/>
</dbReference>
<comment type="similarity">
    <text evidence="2">Belongs to the HEXIM family.</text>
</comment>
<feature type="coiled-coil region" evidence="8">
    <location>
        <begin position="282"/>
        <end position="309"/>
    </location>
</feature>
<evidence type="ECO:0000256" key="7">
    <source>
        <dbReference type="ARBA" id="ARBA00023242"/>
    </source>
</evidence>
<organism evidence="10 11">
    <name type="scientific">Lingula anatina</name>
    <name type="common">Brachiopod</name>
    <name type="synonym">Lingula unguis</name>
    <dbReference type="NCBI Taxonomy" id="7574"/>
    <lineage>
        <taxon>Eukaryota</taxon>
        <taxon>Metazoa</taxon>
        <taxon>Spiralia</taxon>
        <taxon>Lophotrochozoa</taxon>
        <taxon>Brachiopoda</taxon>
        <taxon>Linguliformea</taxon>
        <taxon>Lingulata</taxon>
        <taxon>Lingulida</taxon>
        <taxon>Linguloidea</taxon>
        <taxon>Lingulidae</taxon>
        <taxon>Lingula</taxon>
    </lineage>
</organism>
<gene>
    <name evidence="11" type="primary">LOC106174320</name>
</gene>
<feature type="compositionally biased region" description="Polar residues" evidence="9">
    <location>
        <begin position="242"/>
        <end position="264"/>
    </location>
</feature>
<dbReference type="PANTHER" id="PTHR13469">
    <property type="entry name" value="HEXAMETHYLENE BISACETAMIDE INDUCIBLE 1"/>
    <property type="match status" value="1"/>
</dbReference>
<dbReference type="Proteomes" id="UP000085678">
    <property type="component" value="Unplaced"/>
</dbReference>
<proteinExistence type="inferred from homology"/>
<evidence type="ECO:0000256" key="5">
    <source>
        <dbReference type="ARBA" id="ARBA00023054"/>
    </source>
</evidence>
<keyword evidence="6" id="KW-0804">Transcription</keyword>
<evidence type="ECO:0000256" key="1">
    <source>
        <dbReference type="ARBA" id="ARBA00004123"/>
    </source>
</evidence>
<comment type="subcellular location">
    <subcellularLocation>
        <location evidence="1">Nucleus</location>
    </subcellularLocation>
</comment>
<name>A0A1S3JLJ1_LINAN</name>
<evidence type="ECO:0000256" key="3">
    <source>
        <dbReference type="ARBA" id="ARBA00022491"/>
    </source>
</evidence>
<dbReference type="OrthoDB" id="10058500at2759"/>
<keyword evidence="4" id="KW-0805">Transcription regulation</keyword>
<evidence type="ECO:0000256" key="2">
    <source>
        <dbReference type="ARBA" id="ARBA00008409"/>
    </source>
</evidence>
<feature type="region of interest" description="Disordered" evidence="9">
    <location>
        <begin position="232"/>
        <end position="271"/>
    </location>
</feature>